<dbReference type="RefSeq" id="XP_018031125.1">
    <property type="nucleotide sequence ID" value="XM_018185649.1"/>
</dbReference>
<evidence type="ECO:0000313" key="1">
    <source>
        <dbReference type="EMBL" id="OAG00760.1"/>
    </source>
</evidence>
<dbReference type="InParanoid" id="A0A177C295"/>
<sequence>MAYPAIVCSCHGLATTVARMAGLLEPLSLRIFCELIMLQSRASQVRYRAHLVDLHFAAHHQAYLHATSRSR</sequence>
<accession>A0A177C295</accession>
<evidence type="ECO:0000313" key="2">
    <source>
        <dbReference type="Proteomes" id="UP000077069"/>
    </source>
</evidence>
<organism evidence="1 2">
    <name type="scientific">Paraphaeosphaeria sporulosa</name>
    <dbReference type="NCBI Taxonomy" id="1460663"/>
    <lineage>
        <taxon>Eukaryota</taxon>
        <taxon>Fungi</taxon>
        <taxon>Dikarya</taxon>
        <taxon>Ascomycota</taxon>
        <taxon>Pezizomycotina</taxon>
        <taxon>Dothideomycetes</taxon>
        <taxon>Pleosporomycetidae</taxon>
        <taxon>Pleosporales</taxon>
        <taxon>Massarineae</taxon>
        <taxon>Didymosphaeriaceae</taxon>
        <taxon>Paraphaeosphaeria</taxon>
    </lineage>
</organism>
<name>A0A177C295_9PLEO</name>
<reference evidence="1 2" key="1">
    <citation type="submission" date="2016-05" db="EMBL/GenBank/DDBJ databases">
        <title>Comparative analysis of secretome profiles of manganese(II)-oxidizing ascomycete fungi.</title>
        <authorList>
            <consortium name="DOE Joint Genome Institute"/>
            <person name="Zeiner C.A."/>
            <person name="Purvine S.O."/>
            <person name="Zink E.M."/>
            <person name="Wu S."/>
            <person name="Pasa-Tolic L."/>
            <person name="Chaput D.L."/>
            <person name="Haridas S."/>
            <person name="Grigoriev I.V."/>
            <person name="Santelli C.M."/>
            <person name="Hansel C.M."/>
        </authorList>
    </citation>
    <scope>NUCLEOTIDE SEQUENCE [LARGE SCALE GENOMIC DNA]</scope>
    <source>
        <strain evidence="1 2">AP3s5-JAC2a</strain>
    </source>
</reference>
<protein>
    <submittedName>
        <fullName evidence="1">Uncharacterized protein</fullName>
    </submittedName>
</protein>
<dbReference type="GeneID" id="28769135"/>
<gene>
    <name evidence="1" type="ORF">CC84DRAFT_243251</name>
</gene>
<proteinExistence type="predicted"/>
<dbReference type="AlphaFoldDB" id="A0A177C295"/>
<dbReference type="EMBL" id="KV441558">
    <property type="protein sequence ID" value="OAG00760.1"/>
    <property type="molecule type" value="Genomic_DNA"/>
</dbReference>
<dbReference type="Proteomes" id="UP000077069">
    <property type="component" value="Unassembled WGS sequence"/>
</dbReference>
<keyword evidence="2" id="KW-1185">Reference proteome</keyword>